<dbReference type="SMART" id="SM00267">
    <property type="entry name" value="GGDEF"/>
    <property type="match status" value="1"/>
</dbReference>
<dbReference type="InterPro" id="IPR050469">
    <property type="entry name" value="Diguanylate_Cyclase"/>
</dbReference>
<feature type="transmembrane region" description="Helical" evidence="4">
    <location>
        <begin position="261"/>
        <end position="279"/>
    </location>
</feature>
<evidence type="ECO:0000313" key="9">
    <source>
        <dbReference type="Proteomes" id="UP000239446"/>
    </source>
</evidence>
<keyword evidence="4" id="KW-0472">Membrane</keyword>
<protein>
    <recommendedName>
        <fullName evidence="2">diguanylate cyclase</fullName>
        <ecNumber evidence="2">2.7.7.65</ecNumber>
    </recommendedName>
</protein>
<comment type="catalytic activity">
    <reaction evidence="3">
        <text>2 GTP = 3',3'-c-di-GMP + 2 diphosphate</text>
        <dbReference type="Rhea" id="RHEA:24898"/>
        <dbReference type="ChEBI" id="CHEBI:33019"/>
        <dbReference type="ChEBI" id="CHEBI:37565"/>
        <dbReference type="ChEBI" id="CHEBI:58805"/>
        <dbReference type="EC" id="2.7.7.65"/>
    </reaction>
</comment>
<evidence type="ECO:0000256" key="2">
    <source>
        <dbReference type="ARBA" id="ARBA00012528"/>
    </source>
</evidence>
<keyword evidence="4" id="KW-0812">Transmembrane</keyword>
<evidence type="ECO:0000313" key="7">
    <source>
        <dbReference type="EMBL" id="PPK51492.1"/>
    </source>
</evidence>
<dbReference type="RefSeq" id="WP_104416110.1">
    <property type="nucleotide sequence ID" value="NZ_PTIT01000011.1"/>
</dbReference>
<dbReference type="PANTHER" id="PTHR45138">
    <property type="entry name" value="REGULATORY COMPONENTS OF SENSORY TRANSDUCTION SYSTEM"/>
    <property type="match status" value="1"/>
</dbReference>
<evidence type="ECO:0000256" key="3">
    <source>
        <dbReference type="ARBA" id="ARBA00034247"/>
    </source>
</evidence>
<feature type="chain" id="PRO_5015529422" description="diguanylate cyclase" evidence="5">
    <location>
        <begin position="23"/>
        <end position="587"/>
    </location>
</feature>
<evidence type="ECO:0000256" key="4">
    <source>
        <dbReference type="SAM" id="Phobius"/>
    </source>
</evidence>
<dbReference type="InterPro" id="IPR029787">
    <property type="entry name" value="Nucleotide_cyclase"/>
</dbReference>
<comment type="caution">
    <text evidence="8">The sequence shown here is derived from an EMBL/GenBank/DDBJ whole genome shotgun (WGS) entry which is preliminary data.</text>
</comment>
<dbReference type="InterPro" id="IPR011623">
    <property type="entry name" value="7TMR_DISM_rcpt_extracell_dom1"/>
</dbReference>
<dbReference type="CDD" id="cd01949">
    <property type="entry name" value="GGDEF"/>
    <property type="match status" value="1"/>
</dbReference>
<evidence type="ECO:0000313" key="8">
    <source>
        <dbReference type="EMBL" id="PPK54652.1"/>
    </source>
</evidence>
<feature type="transmembrane region" description="Helical" evidence="4">
    <location>
        <begin position="228"/>
        <end position="249"/>
    </location>
</feature>
<dbReference type="Pfam" id="PF07695">
    <property type="entry name" value="7TMR-DISM_7TM"/>
    <property type="match status" value="1"/>
</dbReference>
<proteinExistence type="predicted"/>
<gene>
    <name evidence="8" type="ORF">B0H24_10115</name>
    <name evidence="7" type="ORF">BY455_1115</name>
</gene>
<dbReference type="Pfam" id="PF00990">
    <property type="entry name" value="GGDEF"/>
    <property type="match status" value="1"/>
</dbReference>
<evidence type="ECO:0000259" key="6">
    <source>
        <dbReference type="PROSITE" id="PS50887"/>
    </source>
</evidence>
<dbReference type="InterPro" id="IPR043128">
    <property type="entry name" value="Rev_trsase/Diguanyl_cyclase"/>
</dbReference>
<feature type="transmembrane region" description="Helical" evidence="4">
    <location>
        <begin position="347"/>
        <end position="369"/>
    </location>
</feature>
<dbReference type="InterPro" id="IPR011622">
    <property type="entry name" value="7TMR_DISM_rcpt_extracell_dom2"/>
</dbReference>
<dbReference type="GO" id="GO:0052621">
    <property type="term" value="F:diguanylate cyclase activity"/>
    <property type="evidence" value="ECO:0007669"/>
    <property type="project" value="UniProtKB-EC"/>
</dbReference>
<dbReference type="NCBIfam" id="TIGR00254">
    <property type="entry name" value="GGDEF"/>
    <property type="match status" value="1"/>
</dbReference>
<dbReference type="PANTHER" id="PTHR45138:SF9">
    <property type="entry name" value="DIGUANYLATE CYCLASE DGCM-RELATED"/>
    <property type="match status" value="1"/>
</dbReference>
<dbReference type="AlphaFoldDB" id="A0A2S6G686"/>
<dbReference type="SUPFAM" id="SSF55073">
    <property type="entry name" value="Nucleotide cyclase"/>
    <property type="match status" value="1"/>
</dbReference>
<dbReference type="Gene3D" id="3.30.70.270">
    <property type="match status" value="1"/>
</dbReference>
<dbReference type="PROSITE" id="PS50887">
    <property type="entry name" value="GGDEF"/>
    <property type="match status" value="1"/>
</dbReference>
<evidence type="ECO:0000256" key="1">
    <source>
        <dbReference type="ARBA" id="ARBA00001946"/>
    </source>
</evidence>
<dbReference type="Pfam" id="PF07696">
    <property type="entry name" value="7TMR-DISMED2"/>
    <property type="match status" value="1"/>
</dbReference>
<name>A0A2S6G686_9GAMM</name>
<comment type="cofactor">
    <cofactor evidence="1">
        <name>Mg(2+)</name>
        <dbReference type="ChEBI" id="CHEBI:18420"/>
    </cofactor>
</comment>
<keyword evidence="4" id="KW-1133">Transmembrane helix</keyword>
<feature type="transmembrane region" description="Helical" evidence="4">
    <location>
        <begin position="195"/>
        <end position="216"/>
    </location>
</feature>
<feature type="domain" description="GGDEF" evidence="6">
    <location>
        <begin position="443"/>
        <end position="576"/>
    </location>
</feature>
<feature type="transmembrane region" description="Helical" evidence="4">
    <location>
        <begin position="315"/>
        <end position="335"/>
    </location>
</feature>
<dbReference type="Gene3D" id="2.60.40.2380">
    <property type="match status" value="1"/>
</dbReference>
<feature type="transmembrane region" description="Helical" evidence="4">
    <location>
        <begin position="291"/>
        <end position="309"/>
    </location>
</feature>
<dbReference type="EMBL" id="PTIT01000011">
    <property type="protein sequence ID" value="PPK51492.1"/>
    <property type="molecule type" value="Genomic_DNA"/>
</dbReference>
<dbReference type="Proteomes" id="UP000239648">
    <property type="component" value="Unassembled WGS sequence"/>
</dbReference>
<evidence type="ECO:0000256" key="5">
    <source>
        <dbReference type="SAM" id="SignalP"/>
    </source>
</evidence>
<dbReference type="EMBL" id="PTIU01000011">
    <property type="protein sequence ID" value="PPK54652.1"/>
    <property type="molecule type" value="Genomic_DNA"/>
</dbReference>
<dbReference type="EC" id="2.7.7.65" evidence="2"/>
<accession>A0A2S6G686</accession>
<feature type="signal peptide" evidence="5">
    <location>
        <begin position="1"/>
        <end position="22"/>
    </location>
</feature>
<organism evidence="8 9">
    <name type="scientific">Marinobacter persicus</name>
    <dbReference type="NCBI Taxonomy" id="930118"/>
    <lineage>
        <taxon>Bacteria</taxon>
        <taxon>Pseudomonadati</taxon>
        <taxon>Pseudomonadota</taxon>
        <taxon>Gammaproteobacteria</taxon>
        <taxon>Pseudomonadales</taxon>
        <taxon>Marinobacteraceae</taxon>
        <taxon>Marinobacter</taxon>
    </lineage>
</organism>
<evidence type="ECO:0000313" key="10">
    <source>
        <dbReference type="Proteomes" id="UP000239648"/>
    </source>
</evidence>
<dbReference type="Proteomes" id="UP000239446">
    <property type="component" value="Unassembled WGS sequence"/>
</dbReference>
<keyword evidence="5" id="KW-0732">Signal</keyword>
<dbReference type="OrthoDB" id="5289013at2"/>
<dbReference type="InterPro" id="IPR000160">
    <property type="entry name" value="GGDEF_dom"/>
</dbReference>
<dbReference type="FunFam" id="3.30.70.270:FF:000001">
    <property type="entry name" value="Diguanylate cyclase domain protein"/>
    <property type="match status" value="1"/>
</dbReference>
<sequence>MHRHWLLSLLLIIANFAGQALAQTGDGGPSVPVLDVRTVHESAITDQVAFVVEKGTTLSVDELQSLIRENPAVLQYTKTSVLARGIDSGAIWLVAMVLNPTNESVLRRVSVRTGWLERVDFFFVPSGRRPQQFVSGDALPLNQRSIPKRIASADFSFEPGETQLLVRVETADPMVAPLYMSTMAISQDHEQFETVFYSFVYGVMFALSALTLMLFLVIRKPRYLSYSLYTGSFVAMTASYNGIGMALLWPDATAWQQWAPPLLMLCFTSSGLVFAMNFLNTRHHRPLLHRGIQAIILGYFALLSVFFVLGNQGHALKLAFVVVPIFSGLMLYMGISSWMGGNQSARYFMFGTLLSAIGASITALTVAGLVPYTKLGFYAVDIGMVGDALLLMLALADLVRKNEEARLIAERTARIDLLTGLNNRRGFLPVAESLWNLVSRQHRPICVVMADIDHFKDINDQYGHATGDKVLKAIASELDRSSRESDILARWGGEEFMLLLPETDEAEAFQVVERFRRNVEQLVVKDRGNEIRCTISAGIAGRDATHITLNQVIIRADERLYQAKVQGRNQTCFNTPPDLPDEALAQA</sequence>
<reference evidence="7 10" key="1">
    <citation type="submission" date="2018-02" db="EMBL/GenBank/DDBJ databases">
        <title>Deep subsurface shale carbon reservoir microbial communities from Ohio and West Virginia, USA.</title>
        <authorList>
            <person name="Wrighton K."/>
        </authorList>
    </citation>
    <scope>NUCLEOTIDE SEQUENCE [LARGE SCALE GENOMIC DNA]</scope>
    <source>
        <strain evidence="7 10">UTICA-S1B6</strain>
    </source>
</reference>
<keyword evidence="10" id="KW-1185">Reference proteome</keyword>
<reference evidence="8 9" key="2">
    <citation type="submission" date="2018-02" db="EMBL/GenBank/DDBJ databases">
        <title>Subsurface microbial communities from deep shales in Ohio and West Virginia, USA.</title>
        <authorList>
            <person name="Wrighton K."/>
        </authorList>
    </citation>
    <scope>NUCLEOTIDE SEQUENCE [LARGE SCALE GENOMIC DNA]</scope>
    <source>
        <strain evidence="8 9">UTICA-S1B9</strain>
    </source>
</reference>